<feature type="compositionally biased region" description="Polar residues" evidence="1">
    <location>
        <begin position="33"/>
        <end position="49"/>
    </location>
</feature>
<evidence type="ECO:0000313" key="2">
    <source>
        <dbReference type="EMBL" id="SAM83167.1"/>
    </source>
</evidence>
<dbReference type="Proteomes" id="UP000658997">
    <property type="component" value="Unassembled WGS sequence"/>
</dbReference>
<reference evidence="2" key="1">
    <citation type="submission" date="2016-04" db="EMBL/GenBank/DDBJ databases">
        <authorList>
            <person name="Evans L.H."/>
            <person name="Alamgir A."/>
            <person name="Owens N."/>
            <person name="Weber N.D."/>
            <person name="Virtaneva K."/>
            <person name="Barbian K."/>
            <person name="Babar A."/>
            <person name="Rosenke K."/>
        </authorList>
    </citation>
    <scope>NUCLEOTIDE SEQUENCE</scope>
    <source>
        <strain evidence="2">UB2112</strain>
    </source>
</reference>
<name>A0A1K0G6G4_9BASI</name>
<keyword evidence="5" id="KW-1185">Reference proteome</keyword>
<evidence type="ECO:0000313" key="3">
    <source>
        <dbReference type="EMBL" id="SYW75563.1"/>
    </source>
</evidence>
<dbReference type="EMBL" id="LT558125">
    <property type="protein sequence ID" value="SAM83167.1"/>
    <property type="molecule type" value="Genomic_DNA"/>
</dbReference>
<evidence type="ECO:0000256" key="1">
    <source>
        <dbReference type="SAM" id="MobiDB-lite"/>
    </source>
</evidence>
<proteinExistence type="predicted"/>
<evidence type="ECO:0000313" key="5">
    <source>
        <dbReference type="Proteomes" id="UP000658997"/>
    </source>
</evidence>
<feature type="region of interest" description="Disordered" evidence="1">
    <location>
        <begin position="32"/>
        <end position="71"/>
    </location>
</feature>
<reference evidence="3" key="3">
    <citation type="submission" date="2018-08" db="EMBL/GenBank/DDBJ databases">
        <authorList>
            <person name="Guldener U."/>
        </authorList>
    </citation>
    <scope>NUCLEOTIDE SEQUENCE</scope>
    <source>
        <strain evidence="3">UB2</strain>
    </source>
</reference>
<dbReference type="Proteomes" id="UP000179920">
    <property type="component" value="Chromosome IX"/>
</dbReference>
<dbReference type="EMBL" id="ULHB01000008">
    <property type="protein sequence ID" value="SYW75563.1"/>
    <property type="molecule type" value="Genomic_DNA"/>
</dbReference>
<dbReference type="AlphaFoldDB" id="A0A1K0G6G4"/>
<organism evidence="2 4">
    <name type="scientific">Ustilago bromivora</name>
    <dbReference type="NCBI Taxonomy" id="307758"/>
    <lineage>
        <taxon>Eukaryota</taxon>
        <taxon>Fungi</taxon>
        <taxon>Dikarya</taxon>
        <taxon>Basidiomycota</taxon>
        <taxon>Ustilaginomycotina</taxon>
        <taxon>Ustilaginomycetes</taxon>
        <taxon>Ustilaginales</taxon>
        <taxon>Ustilaginaceae</taxon>
        <taxon>Ustilago</taxon>
    </lineage>
</organism>
<evidence type="ECO:0008006" key="6">
    <source>
        <dbReference type="Google" id="ProtNLM"/>
    </source>
</evidence>
<sequence>MSKIQEAREITINMDAIWMDLNDQLNEAMAKGGNSTDLDVSNNTSQLKSPQLGLYNDTLSSPEPPSSESSDPLALLSFTAFTTRCTVKPATTSLGHYLDQMAFATTVMNGIALAASSQQLHSADGILLEPSSLSEAQNRDNWTKWKEAMITEMDSMQKMDVFELVDLPTDSKLIGIQWVYKLKLNTQ</sequence>
<evidence type="ECO:0000313" key="4">
    <source>
        <dbReference type="Proteomes" id="UP000179920"/>
    </source>
</evidence>
<dbReference type="OrthoDB" id="10382572at2759"/>
<accession>A0A1K0G6G4</accession>
<protein>
    <recommendedName>
        <fullName evidence="6">Reverse transcriptase Ty1/copia-type domain-containing protein</fullName>
    </recommendedName>
</protein>
<gene>
    <name evidence="3" type="ORF">UBRO2_00797</name>
    <name evidence="2" type="ORF">UBRO_20375</name>
</gene>
<reference evidence="4" key="2">
    <citation type="submission" date="2016-04" db="EMBL/GenBank/DDBJ databases">
        <authorList>
            <person name="Guldener U."/>
            <person name="Guldener U."/>
        </authorList>
    </citation>
    <scope>NUCLEOTIDE SEQUENCE [LARGE SCALE GENOMIC DNA]</scope>
    <source>
        <strain evidence="4">UB2112</strain>
    </source>
</reference>